<sequence length="128" mass="14588">MHHPALNVCFSSKNVITIFILFQVFIAAGYSVECASCRAPMYCFSAMHRCSEGGTLDGTNPSQSTFRKMRIVQFFSKQISNSLLFETSIRKFEYSHKPTFNLFLNPHCLHNILHTQLISILDLSSFQT</sequence>
<organism evidence="2">
    <name type="scientific">Ixodes scapularis</name>
    <name type="common">Black-legged tick</name>
    <name type="synonym">Deer tick</name>
    <dbReference type="NCBI Taxonomy" id="6945"/>
    <lineage>
        <taxon>Eukaryota</taxon>
        <taxon>Metazoa</taxon>
        <taxon>Ecdysozoa</taxon>
        <taxon>Arthropoda</taxon>
        <taxon>Chelicerata</taxon>
        <taxon>Arachnida</taxon>
        <taxon>Acari</taxon>
        <taxon>Parasitiformes</taxon>
        <taxon>Ixodida</taxon>
        <taxon>Ixodoidea</taxon>
        <taxon>Ixodidae</taxon>
        <taxon>Ixodinae</taxon>
        <taxon>Ixodes</taxon>
    </lineage>
</organism>
<feature type="chain" id="PRO_5020036004" description="Secreted protein" evidence="1">
    <location>
        <begin position="32"/>
        <end position="128"/>
    </location>
</feature>
<accession>A0A4D5RCN9</accession>
<dbReference type="AlphaFoldDB" id="A0A4D5RCN9"/>
<evidence type="ECO:0008006" key="3">
    <source>
        <dbReference type="Google" id="ProtNLM"/>
    </source>
</evidence>
<feature type="signal peptide" evidence="1">
    <location>
        <begin position="1"/>
        <end position="31"/>
    </location>
</feature>
<keyword evidence="1" id="KW-0732">Signal</keyword>
<evidence type="ECO:0000256" key="1">
    <source>
        <dbReference type="SAM" id="SignalP"/>
    </source>
</evidence>
<evidence type="ECO:0000313" key="2">
    <source>
        <dbReference type="EMBL" id="MOY34639.1"/>
    </source>
</evidence>
<protein>
    <recommendedName>
        <fullName evidence="3">Secreted protein</fullName>
    </recommendedName>
</protein>
<reference evidence="2" key="1">
    <citation type="submission" date="2019-04" db="EMBL/GenBank/DDBJ databases">
        <title>An insight into the mialome of Ixodes scapularis.</title>
        <authorList>
            <person name="Ribeiro J.M."/>
            <person name="Mather T.N."/>
            <person name="Karim S."/>
        </authorList>
    </citation>
    <scope>NUCLEOTIDE SEQUENCE</scope>
</reference>
<dbReference type="EMBL" id="GHJT01000668">
    <property type="protein sequence ID" value="MOY34639.1"/>
    <property type="molecule type" value="Transcribed_RNA"/>
</dbReference>
<proteinExistence type="predicted"/>
<name>A0A4D5RCN9_IXOSC</name>